<dbReference type="InterPro" id="IPR000914">
    <property type="entry name" value="SBP_5_dom"/>
</dbReference>
<dbReference type="STRING" id="1513793.SAMN06296036_102269"/>
<dbReference type="EMBL" id="FWZT01000002">
    <property type="protein sequence ID" value="SME96205.1"/>
    <property type="molecule type" value="Genomic_DNA"/>
</dbReference>
<dbReference type="Gene3D" id="3.40.190.10">
    <property type="entry name" value="Periplasmic binding protein-like II"/>
    <property type="match status" value="2"/>
</dbReference>
<evidence type="ECO:0000313" key="5">
    <source>
        <dbReference type="EMBL" id="SME96205.1"/>
    </source>
</evidence>
<keyword evidence="2" id="KW-0813">Transport</keyword>
<gene>
    <name evidence="5" type="ORF">SAMN06296036_102269</name>
</gene>
<evidence type="ECO:0000256" key="1">
    <source>
        <dbReference type="ARBA" id="ARBA00005695"/>
    </source>
</evidence>
<protein>
    <submittedName>
        <fullName evidence="5">ABC-type transport system, substrate-binding protein</fullName>
    </submittedName>
</protein>
<reference evidence="6" key="1">
    <citation type="submission" date="2017-04" db="EMBL/GenBank/DDBJ databases">
        <authorList>
            <person name="Varghese N."/>
            <person name="Submissions S."/>
        </authorList>
    </citation>
    <scope>NUCLEOTIDE SEQUENCE [LARGE SCALE GENOMIC DNA]</scope>
    <source>
        <strain evidence="6">RKEM611</strain>
    </source>
</reference>
<feature type="domain" description="Solute-binding protein family 5" evidence="4">
    <location>
        <begin position="62"/>
        <end position="212"/>
    </location>
</feature>
<feature type="domain" description="Solute-binding protein family 5" evidence="4">
    <location>
        <begin position="247"/>
        <end position="414"/>
    </location>
</feature>
<evidence type="ECO:0000256" key="3">
    <source>
        <dbReference type="ARBA" id="ARBA00022729"/>
    </source>
</evidence>
<dbReference type="SUPFAM" id="SSF53850">
    <property type="entry name" value="Periplasmic binding protein-like II"/>
    <property type="match status" value="1"/>
</dbReference>
<dbReference type="GO" id="GO:1904680">
    <property type="term" value="F:peptide transmembrane transporter activity"/>
    <property type="evidence" value="ECO:0007669"/>
    <property type="project" value="TreeGrafter"/>
</dbReference>
<comment type="similarity">
    <text evidence="1">Belongs to the bacterial solute-binding protein 5 family.</text>
</comment>
<dbReference type="Proteomes" id="UP000192907">
    <property type="component" value="Unassembled WGS sequence"/>
</dbReference>
<sequence>MKYLTLVFLFSSISLYAKSELKLQISDSRIKPWLNFNDGYARSTFNTAVHGQALYFDTSLHIRPGYIKSWEWDYEKKKYTFEIDTSRKYSNGESISAYDFEYVLVKPFISTADTALDRVPLGFIKGVSKLKPGMSFKTGMVDGIRVTNNKSLEVYLASGHSRFLYSLGSRLPALGPISEFKSDHYTFKSIPIGSGPYRVSWSDPNSSTVHLKKVYGDGPSKVILFSEKYGFENDVDVAFGGGISKMYDFLTKNPGKYRRIQSKLPFAIQFLEFNHRAGVAADINFRKAVTYAIDKYSTLTASGSRTPIDQVIPNFSYGYKEKSNQYNLNRAKEIVANLPKAVREREHILLCHGAPGSDPGKYYRFIRDSLVEAGLKVKIELTEDMNTNNLSEKYPLVLYGKYVESYPLTTFAHYLPGNSHVTMPTNEQYEKVFAEAEAVEDLEKKVQLIHRLSEILRENYVVLPLYQRKFIYYKKNHIEAIGSKNEPAWNFNISEVKIHESKRKI</sequence>
<dbReference type="InterPro" id="IPR030678">
    <property type="entry name" value="Peptide/Ni-bd"/>
</dbReference>
<evidence type="ECO:0000313" key="6">
    <source>
        <dbReference type="Proteomes" id="UP000192907"/>
    </source>
</evidence>
<organism evidence="5 6">
    <name type="scientific">Pseudobacteriovorax antillogorgiicola</name>
    <dbReference type="NCBI Taxonomy" id="1513793"/>
    <lineage>
        <taxon>Bacteria</taxon>
        <taxon>Pseudomonadati</taxon>
        <taxon>Bdellovibrionota</taxon>
        <taxon>Oligoflexia</taxon>
        <taxon>Oligoflexales</taxon>
        <taxon>Pseudobacteriovoracaceae</taxon>
        <taxon>Pseudobacteriovorax</taxon>
    </lineage>
</organism>
<dbReference type="InterPro" id="IPR039424">
    <property type="entry name" value="SBP_5"/>
</dbReference>
<dbReference type="PANTHER" id="PTHR30290">
    <property type="entry name" value="PERIPLASMIC BINDING COMPONENT OF ABC TRANSPORTER"/>
    <property type="match status" value="1"/>
</dbReference>
<dbReference type="GO" id="GO:0030288">
    <property type="term" value="C:outer membrane-bounded periplasmic space"/>
    <property type="evidence" value="ECO:0007669"/>
    <property type="project" value="UniProtKB-ARBA"/>
</dbReference>
<keyword evidence="3" id="KW-0732">Signal</keyword>
<dbReference type="Gene3D" id="3.10.105.10">
    <property type="entry name" value="Dipeptide-binding Protein, Domain 3"/>
    <property type="match status" value="1"/>
</dbReference>
<proteinExistence type="inferred from homology"/>
<evidence type="ECO:0000259" key="4">
    <source>
        <dbReference type="Pfam" id="PF00496"/>
    </source>
</evidence>
<dbReference type="AlphaFoldDB" id="A0A1Y6BC84"/>
<evidence type="ECO:0000256" key="2">
    <source>
        <dbReference type="ARBA" id="ARBA00022448"/>
    </source>
</evidence>
<name>A0A1Y6BC84_9BACT</name>
<dbReference type="OrthoDB" id="9801912at2"/>
<dbReference type="GO" id="GO:0043190">
    <property type="term" value="C:ATP-binding cassette (ABC) transporter complex"/>
    <property type="evidence" value="ECO:0007669"/>
    <property type="project" value="InterPro"/>
</dbReference>
<dbReference type="PANTHER" id="PTHR30290:SF9">
    <property type="entry name" value="OLIGOPEPTIDE-BINDING PROTEIN APPA"/>
    <property type="match status" value="1"/>
</dbReference>
<dbReference type="GO" id="GO:0015833">
    <property type="term" value="P:peptide transport"/>
    <property type="evidence" value="ECO:0007669"/>
    <property type="project" value="TreeGrafter"/>
</dbReference>
<accession>A0A1Y6BC84</accession>
<keyword evidence="6" id="KW-1185">Reference proteome</keyword>
<dbReference type="Pfam" id="PF00496">
    <property type="entry name" value="SBP_bac_5"/>
    <property type="match status" value="2"/>
</dbReference>
<dbReference type="PIRSF" id="PIRSF002741">
    <property type="entry name" value="MppA"/>
    <property type="match status" value="1"/>
</dbReference>
<dbReference type="RefSeq" id="WP_132315230.1">
    <property type="nucleotide sequence ID" value="NZ_FWZT01000002.1"/>
</dbReference>